<name>G0U1X6_TRYVY</name>
<evidence type="ECO:0000256" key="1">
    <source>
        <dbReference type="SAM" id="SignalP"/>
    </source>
</evidence>
<accession>G0U1X6</accession>
<reference evidence="2" key="1">
    <citation type="journal article" date="2012" name="Proc. Natl. Acad. Sci. U.S.A.">
        <title>Antigenic diversity is generated by distinct evolutionary mechanisms in African trypanosome species.</title>
        <authorList>
            <person name="Jackson A.P."/>
            <person name="Berry A."/>
            <person name="Aslett M."/>
            <person name="Allison H.C."/>
            <person name="Burton P."/>
            <person name="Vavrova-Anderson J."/>
            <person name="Brown R."/>
            <person name="Browne H."/>
            <person name="Corton N."/>
            <person name="Hauser H."/>
            <person name="Gamble J."/>
            <person name="Gilderthorp R."/>
            <person name="Marcello L."/>
            <person name="McQuillan J."/>
            <person name="Otto T.D."/>
            <person name="Quail M.A."/>
            <person name="Sanders M.J."/>
            <person name="van Tonder A."/>
            <person name="Ginger M.L."/>
            <person name="Field M.C."/>
            <person name="Barry J.D."/>
            <person name="Hertz-Fowler C."/>
            <person name="Berriman M."/>
        </authorList>
    </citation>
    <scope>NUCLEOTIDE SEQUENCE</scope>
    <source>
        <strain evidence="2">Y486</strain>
    </source>
</reference>
<dbReference type="AlphaFoldDB" id="G0U1X6"/>
<organism evidence="2">
    <name type="scientific">Trypanosoma vivax (strain Y486)</name>
    <dbReference type="NCBI Taxonomy" id="1055687"/>
    <lineage>
        <taxon>Eukaryota</taxon>
        <taxon>Discoba</taxon>
        <taxon>Euglenozoa</taxon>
        <taxon>Kinetoplastea</taxon>
        <taxon>Metakinetoplastina</taxon>
        <taxon>Trypanosomatida</taxon>
        <taxon>Trypanosomatidae</taxon>
        <taxon>Trypanosoma</taxon>
        <taxon>Duttonella</taxon>
    </lineage>
</organism>
<sequence length="80" mass="9622">MWLWGALLSWQRHTSGRNLLPCCLQTRFWPIVCVCTLWRVLRNRKSYARLRICSRCFVATVRALQMWTKLSNYSIPSRFD</sequence>
<evidence type="ECO:0000313" key="2">
    <source>
        <dbReference type="EMBL" id="CCC50276.1"/>
    </source>
</evidence>
<keyword evidence="1" id="KW-0732">Signal</keyword>
<evidence type="ECO:0008006" key="3">
    <source>
        <dbReference type="Google" id="ProtNLM"/>
    </source>
</evidence>
<dbReference type="EMBL" id="HE573025">
    <property type="protein sequence ID" value="CCC50276.1"/>
    <property type="molecule type" value="Genomic_DNA"/>
</dbReference>
<feature type="chain" id="PRO_5003409819" description="Secreted protein" evidence="1">
    <location>
        <begin position="17"/>
        <end position="80"/>
    </location>
</feature>
<protein>
    <recommendedName>
        <fullName evidence="3">Secreted protein</fullName>
    </recommendedName>
</protein>
<dbReference type="VEuPathDB" id="TriTrypDB:TvY486_0900990"/>
<proteinExistence type="predicted"/>
<gene>
    <name evidence="2" type="ORF">TVY486_0900990</name>
</gene>
<feature type="signal peptide" evidence="1">
    <location>
        <begin position="1"/>
        <end position="16"/>
    </location>
</feature>